<proteinExistence type="predicted"/>
<name>A0A556MG44_9SPHI</name>
<dbReference type="EMBL" id="VLPK01000004">
    <property type="protein sequence ID" value="TSJ38897.1"/>
    <property type="molecule type" value="Genomic_DNA"/>
</dbReference>
<comment type="caution">
    <text evidence="1">The sequence shown here is derived from an EMBL/GenBank/DDBJ whole genome shotgun (WGS) entry which is preliminary data.</text>
</comment>
<dbReference type="AlphaFoldDB" id="A0A556MG44"/>
<dbReference type="Proteomes" id="UP000318733">
    <property type="component" value="Unassembled WGS sequence"/>
</dbReference>
<protein>
    <submittedName>
        <fullName evidence="1">DUF4843 domain-containing protein</fullName>
    </submittedName>
</protein>
<dbReference type="OrthoDB" id="1094829at2"/>
<sequence length="283" mass="31843">MKNTFLLFALTLVIISCKKESLTTYSSPNGKDNIYLGPASADTAAYTYTFAYSPAQLRDTVWVKVTVSGERTHQPRSFVLTADPKNTTAVAAKHYEPLKATYTMPADSGVVHVPVILLNSDTALQNKTVKLSVVVSGGTGFTADLPPALRTKQITFSNRLEEPNWWPYWGQLGAYSRVKHQLFLISSGTRDLVQLNGAIDPNFYLQIPRCLYYINNVHEFLQDPFTWVQQNPAAGYTLTKRTDNSGDYDFYNTSTPDKKFWLKYFPSVNKLIFIDENGNQIII</sequence>
<organism evidence="1 2">
    <name type="scientific">Mucilaginibacter corticis</name>
    <dbReference type="NCBI Taxonomy" id="2597670"/>
    <lineage>
        <taxon>Bacteria</taxon>
        <taxon>Pseudomonadati</taxon>
        <taxon>Bacteroidota</taxon>
        <taxon>Sphingobacteriia</taxon>
        <taxon>Sphingobacteriales</taxon>
        <taxon>Sphingobacteriaceae</taxon>
        <taxon>Mucilaginibacter</taxon>
    </lineage>
</organism>
<gene>
    <name evidence="1" type="ORF">FO440_20575</name>
</gene>
<dbReference type="RefSeq" id="WP_144250178.1">
    <property type="nucleotide sequence ID" value="NZ_VLPK01000004.1"/>
</dbReference>
<reference evidence="1 2" key="1">
    <citation type="submission" date="2019-07" db="EMBL/GenBank/DDBJ databases">
        <authorList>
            <person name="Huq M.A."/>
        </authorList>
    </citation>
    <scope>NUCLEOTIDE SEQUENCE [LARGE SCALE GENOMIC DNA]</scope>
    <source>
        <strain evidence="1 2">MAH-19</strain>
    </source>
</reference>
<evidence type="ECO:0000313" key="1">
    <source>
        <dbReference type="EMBL" id="TSJ38897.1"/>
    </source>
</evidence>
<accession>A0A556MG44</accession>
<evidence type="ECO:0000313" key="2">
    <source>
        <dbReference type="Proteomes" id="UP000318733"/>
    </source>
</evidence>
<dbReference type="InterPro" id="IPR032299">
    <property type="entry name" value="DUF4843"/>
</dbReference>
<dbReference type="Pfam" id="PF16132">
    <property type="entry name" value="DUF4843"/>
    <property type="match status" value="1"/>
</dbReference>
<dbReference type="PROSITE" id="PS51257">
    <property type="entry name" value="PROKAR_LIPOPROTEIN"/>
    <property type="match status" value="1"/>
</dbReference>
<keyword evidence="2" id="KW-1185">Reference proteome</keyword>